<accession>A0ABY5MII6</accession>
<keyword evidence="2" id="KW-1185">Reference proteome</keyword>
<evidence type="ECO:0000313" key="1">
    <source>
        <dbReference type="EMBL" id="UUP15701.1"/>
    </source>
</evidence>
<sequence>MIFSGSMLVFQEHASDRFTVSRTVSRSDYCFTGGGNRLPLFLELP</sequence>
<reference evidence="1 2" key="1">
    <citation type="submission" date="2018-07" db="EMBL/GenBank/DDBJ databases">
        <title>Genome sequence of Nitratireductor thuwali#1536.</title>
        <authorList>
            <person name="Michoud G."/>
            <person name="Merlino G."/>
            <person name="Sefrji F.O."/>
            <person name="Daffonchio D."/>
        </authorList>
    </citation>
    <scope>NUCLEOTIDE SEQUENCE [LARGE SCALE GENOMIC DNA]</scope>
    <source>
        <strain evidence="2">Nit1536</strain>
    </source>
</reference>
<protein>
    <submittedName>
        <fullName evidence="1">Uncharacterized protein</fullName>
    </submittedName>
</protein>
<proteinExistence type="predicted"/>
<evidence type="ECO:0000313" key="2">
    <source>
        <dbReference type="Proteomes" id="UP001342418"/>
    </source>
</evidence>
<gene>
    <name evidence="1" type="ORF">NTH_00139</name>
</gene>
<dbReference type="EMBL" id="CP030941">
    <property type="protein sequence ID" value="UUP15701.1"/>
    <property type="molecule type" value="Genomic_DNA"/>
</dbReference>
<name>A0ABY5MII6_9HYPH</name>
<dbReference type="Proteomes" id="UP001342418">
    <property type="component" value="Chromosome"/>
</dbReference>
<organism evidence="1 2">
    <name type="scientific">Nitratireductor thuwali</name>
    <dbReference type="NCBI Taxonomy" id="2267699"/>
    <lineage>
        <taxon>Bacteria</taxon>
        <taxon>Pseudomonadati</taxon>
        <taxon>Pseudomonadota</taxon>
        <taxon>Alphaproteobacteria</taxon>
        <taxon>Hyphomicrobiales</taxon>
        <taxon>Phyllobacteriaceae</taxon>
        <taxon>Nitratireductor</taxon>
    </lineage>
</organism>